<protein>
    <submittedName>
        <fullName evidence="2">Uncharacterized protein</fullName>
    </submittedName>
</protein>
<dbReference type="EMBL" id="SUYD01000003">
    <property type="protein sequence ID" value="MBE6265408.1"/>
    <property type="molecule type" value="Genomic_DNA"/>
</dbReference>
<accession>A0A928BQ81</accession>
<reference evidence="2" key="1">
    <citation type="submission" date="2019-04" db="EMBL/GenBank/DDBJ databases">
        <title>Evolution of Biomass-Degrading Anaerobic Consortia Revealed by Metagenomics.</title>
        <authorList>
            <person name="Peng X."/>
        </authorList>
    </citation>
    <scope>NUCLEOTIDE SEQUENCE</scope>
    <source>
        <strain evidence="2">SIG141</strain>
    </source>
</reference>
<feature type="signal peptide" evidence="1">
    <location>
        <begin position="1"/>
        <end position="19"/>
    </location>
</feature>
<name>A0A928BQ81_XYLRU</name>
<comment type="caution">
    <text evidence="2">The sequence shown here is derived from an EMBL/GenBank/DDBJ whole genome shotgun (WGS) entry which is preliminary data.</text>
</comment>
<keyword evidence="1" id="KW-0732">Signal</keyword>
<dbReference type="AlphaFoldDB" id="A0A928BQ81"/>
<sequence length="215" mass="24281">MKRLILLSCLGMWLSYASADNYKVLFVNDANLTYNNGKAVKVGDTFSDVDAIKWQKDKQAVKVFNLTTKKQMLMLGKQYMRKTGMDALISSKRLSTNDFMDTSDAPKTIYEKLGSVFDSQYDLLDPIELPADVELNDKCYFQASYKYGDTMLTKKLKSKNGNTVILDKSIFEVDGKQLGPRDVVLSIEYVNTEAGMPIFVKDGIEVTFIPDILDE</sequence>
<evidence type="ECO:0000313" key="2">
    <source>
        <dbReference type="EMBL" id="MBE6265408.1"/>
    </source>
</evidence>
<proteinExistence type="predicted"/>
<organism evidence="2 3">
    <name type="scientific">Xylanibacter ruminicola</name>
    <name type="common">Prevotella ruminicola</name>
    <dbReference type="NCBI Taxonomy" id="839"/>
    <lineage>
        <taxon>Bacteria</taxon>
        <taxon>Pseudomonadati</taxon>
        <taxon>Bacteroidota</taxon>
        <taxon>Bacteroidia</taxon>
        <taxon>Bacteroidales</taxon>
        <taxon>Prevotellaceae</taxon>
        <taxon>Xylanibacter</taxon>
    </lineage>
</organism>
<evidence type="ECO:0000256" key="1">
    <source>
        <dbReference type="SAM" id="SignalP"/>
    </source>
</evidence>
<dbReference type="Proteomes" id="UP000763088">
    <property type="component" value="Unassembled WGS sequence"/>
</dbReference>
<gene>
    <name evidence="2" type="ORF">E7102_02880</name>
</gene>
<evidence type="ECO:0000313" key="3">
    <source>
        <dbReference type="Proteomes" id="UP000763088"/>
    </source>
</evidence>
<feature type="chain" id="PRO_5037625519" evidence="1">
    <location>
        <begin position="20"/>
        <end position="215"/>
    </location>
</feature>